<organism evidence="5 6">
    <name type="scientific">Candidatus Uhrbacteria bacterium RIFCSPHIGHO2_12_FULL_60_25</name>
    <dbReference type="NCBI Taxonomy" id="1802399"/>
    <lineage>
        <taxon>Bacteria</taxon>
        <taxon>Candidatus Uhriibacteriota</taxon>
    </lineage>
</organism>
<dbReference type="InterPro" id="IPR007863">
    <property type="entry name" value="Peptidase_M16_C"/>
</dbReference>
<dbReference type="AlphaFoldDB" id="A0A1F7UM08"/>
<accession>A0A1F7UM08</accession>
<dbReference type="Pfam" id="PF05193">
    <property type="entry name" value="Peptidase_M16_C"/>
    <property type="match status" value="1"/>
</dbReference>
<gene>
    <name evidence="5" type="ORF">A3E39_02190</name>
</gene>
<comment type="similarity">
    <text evidence="1 2">Belongs to the peptidase M16 family.</text>
</comment>
<evidence type="ECO:0000313" key="5">
    <source>
        <dbReference type="EMBL" id="OGL79289.1"/>
    </source>
</evidence>
<protein>
    <recommendedName>
        <fullName evidence="7">Peptidase M16</fullName>
    </recommendedName>
</protein>
<evidence type="ECO:0000256" key="2">
    <source>
        <dbReference type="RuleBase" id="RU004447"/>
    </source>
</evidence>
<sequence length="426" mass="48166">MKPILKKLGNGIPVILVPQKGAESMTLFAFCRVGSRYESKDTNGASHFIEHLMFKGTKRRPDTQTISKTLDQYGAEYNAMTSKDFTGYYVKMDAAQTPLAVDLLHDMMFKSLYDPKEIERERGVIVEEINMYEDNPRMHLEDLLESALFPNSTLGWNIAGPRDVIRTVPREKLIAYRDAYYVPSRLTIAIAGKIQPGVFRLLEKTFGSVKEPSLPRDRSFKVFDLPKRLTKPLALQNKQTEQVQIGMAFHGLPLGHKDLPAASLLANILGGTMSSRLFIQVRERRGLCYSIHASHQALEDTGIFAIMAGLDKKRVREALTTIKAELKKVVSSGVTADELRRAKDHVRGKLTLAFEDSSFQADWYGKQWMFRKELETPDDRMRRLERATVADVKRVARAILRPAAMASAVIGPFASKKTLAKMFVWR</sequence>
<evidence type="ECO:0000256" key="1">
    <source>
        <dbReference type="ARBA" id="ARBA00007261"/>
    </source>
</evidence>
<dbReference type="STRING" id="1802399.A3E39_02190"/>
<dbReference type="InterPro" id="IPR050361">
    <property type="entry name" value="MPP/UQCRC_Complex"/>
</dbReference>
<dbReference type="PANTHER" id="PTHR11851">
    <property type="entry name" value="METALLOPROTEASE"/>
    <property type="match status" value="1"/>
</dbReference>
<dbReference type="PANTHER" id="PTHR11851:SF49">
    <property type="entry name" value="MITOCHONDRIAL-PROCESSING PEPTIDASE SUBUNIT ALPHA"/>
    <property type="match status" value="1"/>
</dbReference>
<evidence type="ECO:0000259" key="3">
    <source>
        <dbReference type="Pfam" id="PF00675"/>
    </source>
</evidence>
<dbReference type="Gene3D" id="3.30.830.10">
    <property type="entry name" value="Metalloenzyme, LuxS/M16 peptidase-like"/>
    <property type="match status" value="2"/>
</dbReference>
<name>A0A1F7UM08_9BACT</name>
<dbReference type="Pfam" id="PF00675">
    <property type="entry name" value="Peptidase_M16"/>
    <property type="match status" value="1"/>
</dbReference>
<proteinExistence type="inferred from homology"/>
<dbReference type="EMBL" id="MGEH01000014">
    <property type="protein sequence ID" value="OGL79289.1"/>
    <property type="molecule type" value="Genomic_DNA"/>
</dbReference>
<dbReference type="SUPFAM" id="SSF63411">
    <property type="entry name" value="LuxS/MPP-like metallohydrolase"/>
    <property type="match status" value="2"/>
</dbReference>
<dbReference type="InterPro" id="IPR011249">
    <property type="entry name" value="Metalloenz_LuxS/M16"/>
</dbReference>
<dbReference type="GO" id="GO:0006508">
    <property type="term" value="P:proteolysis"/>
    <property type="evidence" value="ECO:0007669"/>
    <property type="project" value="InterPro"/>
</dbReference>
<dbReference type="InterPro" id="IPR011765">
    <property type="entry name" value="Pept_M16_N"/>
</dbReference>
<evidence type="ECO:0008006" key="7">
    <source>
        <dbReference type="Google" id="ProtNLM"/>
    </source>
</evidence>
<evidence type="ECO:0000259" key="4">
    <source>
        <dbReference type="Pfam" id="PF05193"/>
    </source>
</evidence>
<evidence type="ECO:0000313" key="6">
    <source>
        <dbReference type="Proteomes" id="UP000176603"/>
    </source>
</evidence>
<dbReference type="Proteomes" id="UP000176603">
    <property type="component" value="Unassembled WGS sequence"/>
</dbReference>
<reference evidence="5 6" key="1">
    <citation type="journal article" date="2016" name="Nat. Commun.">
        <title>Thousands of microbial genomes shed light on interconnected biogeochemical processes in an aquifer system.</title>
        <authorList>
            <person name="Anantharaman K."/>
            <person name="Brown C.T."/>
            <person name="Hug L.A."/>
            <person name="Sharon I."/>
            <person name="Castelle C.J."/>
            <person name="Probst A.J."/>
            <person name="Thomas B.C."/>
            <person name="Singh A."/>
            <person name="Wilkins M.J."/>
            <person name="Karaoz U."/>
            <person name="Brodie E.L."/>
            <person name="Williams K.H."/>
            <person name="Hubbard S.S."/>
            <person name="Banfield J.F."/>
        </authorList>
    </citation>
    <scope>NUCLEOTIDE SEQUENCE [LARGE SCALE GENOMIC DNA]</scope>
</reference>
<comment type="caution">
    <text evidence="5">The sequence shown here is derived from an EMBL/GenBank/DDBJ whole genome shotgun (WGS) entry which is preliminary data.</text>
</comment>
<feature type="domain" description="Peptidase M16 N-terminal" evidence="3">
    <location>
        <begin position="21"/>
        <end position="161"/>
    </location>
</feature>
<feature type="domain" description="Peptidase M16 C-terminal" evidence="4">
    <location>
        <begin position="168"/>
        <end position="344"/>
    </location>
</feature>
<dbReference type="PROSITE" id="PS00143">
    <property type="entry name" value="INSULINASE"/>
    <property type="match status" value="1"/>
</dbReference>
<dbReference type="InterPro" id="IPR001431">
    <property type="entry name" value="Pept_M16_Zn_BS"/>
</dbReference>
<dbReference type="GO" id="GO:0046872">
    <property type="term" value="F:metal ion binding"/>
    <property type="evidence" value="ECO:0007669"/>
    <property type="project" value="InterPro"/>
</dbReference>
<dbReference type="GO" id="GO:0004222">
    <property type="term" value="F:metalloendopeptidase activity"/>
    <property type="evidence" value="ECO:0007669"/>
    <property type="project" value="InterPro"/>
</dbReference>